<evidence type="ECO:0000313" key="2">
    <source>
        <dbReference type="EMBL" id="KAF2187617.1"/>
    </source>
</evidence>
<dbReference type="PANTHER" id="PTHR10073:SF41">
    <property type="entry name" value="MISMATCH REPAIR PROTEIN, PUTATIVE (AFU_ORTHOLOGUE AFUA_8G05820)-RELATED"/>
    <property type="match status" value="1"/>
</dbReference>
<evidence type="ECO:0000313" key="3">
    <source>
        <dbReference type="Proteomes" id="UP000800200"/>
    </source>
</evidence>
<dbReference type="OrthoDB" id="10263226at2759"/>
<dbReference type="GO" id="GO:0016853">
    <property type="term" value="F:isomerase activity"/>
    <property type="evidence" value="ECO:0007669"/>
    <property type="project" value="UniProtKB-KW"/>
</dbReference>
<name>A0A6A6E6Q2_9PEZI</name>
<evidence type="ECO:0000256" key="1">
    <source>
        <dbReference type="ARBA" id="ARBA00006082"/>
    </source>
</evidence>
<gene>
    <name evidence="2" type="ORF">K469DRAFT_568580</name>
</gene>
<keyword evidence="2" id="KW-0413">Isomerase</keyword>
<dbReference type="InterPro" id="IPR038973">
    <property type="entry name" value="MutL/Mlh/Pms-like"/>
</dbReference>
<reference evidence="2" key="1">
    <citation type="journal article" date="2020" name="Stud. Mycol.">
        <title>101 Dothideomycetes genomes: a test case for predicting lifestyles and emergence of pathogens.</title>
        <authorList>
            <person name="Haridas S."/>
            <person name="Albert R."/>
            <person name="Binder M."/>
            <person name="Bloem J."/>
            <person name="Labutti K."/>
            <person name="Salamov A."/>
            <person name="Andreopoulos B."/>
            <person name="Baker S."/>
            <person name="Barry K."/>
            <person name="Bills G."/>
            <person name="Bluhm B."/>
            <person name="Cannon C."/>
            <person name="Castanera R."/>
            <person name="Culley D."/>
            <person name="Daum C."/>
            <person name="Ezra D."/>
            <person name="Gonzalez J."/>
            <person name="Henrissat B."/>
            <person name="Kuo A."/>
            <person name="Liang C."/>
            <person name="Lipzen A."/>
            <person name="Lutzoni F."/>
            <person name="Magnuson J."/>
            <person name="Mondo S."/>
            <person name="Nolan M."/>
            <person name="Ohm R."/>
            <person name="Pangilinan J."/>
            <person name="Park H.-J."/>
            <person name="Ramirez L."/>
            <person name="Alfaro M."/>
            <person name="Sun H."/>
            <person name="Tritt A."/>
            <person name="Yoshinaga Y."/>
            <person name="Zwiers L.-H."/>
            <person name="Turgeon B."/>
            <person name="Goodwin S."/>
            <person name="Spatafora J."/>
            <person name="Crous P."/>
            <person name="Grigoriev I."/>
        </authorList>
    </citation>
    <scope>NUCLEOTIDE SEQUENCE</scope>
    <source>
        <strain evidence="2">CBS 207.26</strain>
    </source>
</reference>
<keyword evidence="3" id="KW-1185">Reference proteome</keyword>
<proteinExistence type="inferred from homology"/>
<dbReference type="Gene3D" id="3.30.565.10">
    <property type="entry name" value="Histidine kinase-like ATPase, C-terminal domain"/>
    <property type="match status" value="1"/>
</dbReference>
<accession>A0A6A6E6Q2</accession>
<organism evidence="2 3">
    <name type="scientific">Zopfia rhizophila CBS 207.26</name>
    <dbReference type="NCBI Taxonomy" id="1314779"/>
    <lineage>
        <taxon>Eukaryota</taxon>
        <taxon>Fungi</taxon>
        <taxon>Dikarya</taxon>
        <taxon>Ascomycota</taxon>
        <taxon>Pezizomycotina</taxon>
        <taxon>Dothideomycetes</taxon>
        <taxon>Dothideomycetes incertae sedis</taxon>
        <taxon>Zopfiaceae</taxon>
        <taxon>Zopfia</taxon>
    </lineage>
</organism>
<protein>
    <submittedName>
        <fullName evidence="2">ATPase domain of HSP90 chaperone/DNA topoisomerase II/histidine kinase</fullName>
    </submittedName>
</protein>
<dbReference type="EMBL" id="ML994626">
    <property type="protein sequence ID" value="KAF2187617.1"/>
    <property type="molecule type" value="Genomic_DNA"/>
</dbReference>
<dbReference type="GO" id="GO:0032389">
    <property type="term" value="C:MutLalpha complex"/>
    <property type="evidence" value="ECO:0007669"/>
    <property type="project" value="TreeGrafter"/>
</dbReference>
<sequence length="109" mass="11831">MPATGIQALPPSIVKRIGLSQVLVDASSVVKELIGNALNARATAVFVEISTNTIDVIQVRDNGHGIPSEDRALVCRWYCTSKIREFDYLKEAGGKWLGFRGEAMASIRA</sequence>
<dbReference type="GO" id="GO:0006298">
    <property type="term" value="P:mismatch repair"/>
    <property type="evidence" value="ECO:0007669"/>
    <property type="project" value="InterPro"/>
</dbReference>
<dbReference type="PANTHER" id="PTHR10073">
    <property type="entry name" value="DNA MISMATCH REPAIR PROTEIN MLH, PMS, MUTL"/>
    <property type="match status" value="1"/>
</dbReference>
<dbReference type="AlphaFoldDB" id="A0A6A6E6Q2"/>
<comment type="similarity">
    <text evidence="1">Belongs to the DNA mismatch repair MutL/HexB family.</text>
</comment>
<dbReference type="SUPFAM" id="SSF55874">
    <property type="entry name" value="ATPase domain of HSP90 chaperone/DNA topoisomerase II/histidine kinase"/>
    <property type="match status" value="1"/>
</dbReference>
<dbReference type="GO" id="GO:0016887">
    <property type="term" value="F:ATP hydrolysis activity"/>
    <property type="evidence" value="ECO:0007669"/>
    <property type="project" value="InterPro"/>
</dbReference>
<dbReference type="GO" id="GO:0140664">
    <property type="term" value="F:ATP-dependent DNA damage sensor activity"/>
    <property type="evidence" value="ECO:0007669"/>
    <property type="project" value="InterPro"/>
</dbReference>
<keyword evidence="2" id="KW-0418">Kinase</keyword>
<keyword evidence="2" id="KW-0808">Transferase</keyword>
<dbReference type="InterPro" id="IPR036890">
    <property type="entry name" value="HATPase_C_sf"/>
</dbReference>
<dbReference type="Pfam" id="PF13589">
    <property type="entry name" value="HATPase_c_3"/>
    <property type="match status" value="1"/>
</dbReference>
<dbReference type="GO" id="GO:0016301">
    <property type="term" value="F:kinase activity"/>
    <property type="evidence" value="ECO:0007669"/>
    <property type="project" value="UniProtKB-KW"/>
</dbReference>
<dbReference type="Proteomes" id="UP000800200">
    <property type="component" value="Unassembled WGS sequence"/>
</dbReference>